<dbReference type="AlphaFoldDB" id="A0A5J4WVH8"/>
<gene>
    <name evidence="3" type="ORF">EZS28_005539</name>
</gene>
<comment type="caution">
    <text evidence="3">The sequence shown here is derived from an EMBL/GenBank/DDBJ whole genome shotgun (WGS) entry which is preliminary data.</text>
</comment>
<sequence length="608" mass="70534">TSSPSGYWNKKKNNLLYLQDIGQREDIELKEEGINVNEEIIENKQQQTFGLYLSGGKGPFIRTGDIGVFIINDEGRRELIICGRYIEQEPESEKQKSNDIINDNEKMELKDDQVSIRSSSTVSLRSSSIRIHTPTPKYADHDHFEGNQTGNFFQTNNQSLIQKKDRKILSLLECNSDGTYSLQQIHELVQSIVDDKLDCNDIDVKNIGDLDRITLDSESYVESTKEEDSLCDNKDTDQHSDEIIRNNRNHSLERSQNSAFHMKKHIPRKKSLLSQYNLDNYSIKNMDKSFIDIGLDDLAASQIVYQLNVIISKSILNYKKRIQSGNIQSNITSLPNDNQSNDQPLTTIVNISSIVFHECFDVSTLSFALLKMLQVRQLAELESEKMKNGEEYKEYQRKMKLFNGDITVTEEEVQHEVRILRGEIDDDFGKSSTESSNKDYITKKFNKKKKENEGKQNFSSNNNTKKSKSLKKLDNNRNSWFKNHKEIKDFYQIPMTTSPTTLRKSINNHIQRQQREEQHVKQLLLLFFVIVLLVIIIEWNLYQIQCEDMLIDHVKLAVDEIYKTKIELNAGQFAFVDDYAQRNFLSGMFQLPGKYLLRRTGFNLLLKN</sequence>
<feature type="transmembrane region" description="Helical" evidence="2">
    <location>
        <begin position="523"/>
        <end position="542"/>
    </location>
</feature>
<evidence type="ECO:0000313" key="3">
    <source>
        <dbReference type="EMBL" id="KAA6398930.1"/>
    </source>
</evidence>
<evidence type="ECO:0000313" key="4">
    <source>
        <dbReference type="Proteomes" id="UP000324800"/>
    </source>
</evidence>
<organism evidence="3 4">
    <name type="scientific">Streblomastix strix</name>
    <dbReference type="NCBI Taxonomy" id="222440"/>
    <lineage>
        <taxon>Eukaryota</taxon>
        <taxon>Metamonada</taxon>
        <taxon>Preaxostyla</taxon>
        <taxon>Oxymonadida</taxon>
        <taxon>Streblomastigidae</taxon>
        <taxon>Streblomastix</taxon>
    </lineage>
</organism>
<dbReference type="Proteomes" id="UP000324800">
    <property type="component" value="Unassembled WGS sequence"/>
</dbReference>
<reference evidence="3 4" key="1">
    <citation type="submission" date="2019-03" db="EMBL/GenBank/DDBJ databases">
        <title>Single cell metagenomics reveals metabolic interactions within the superorganism composed of flagellate Streblomastix strix and complex community of Bacteroidetes bacteria on its surface.</title>
        <authorList>
            <person name="Treitli S.C."/>
            <person name="Kolisko M."/>
            <person name="Husnik F."/>
            <person name="Keeling P."/>
            <person name="Hampl V."/>
        </authorList>
    </citation>
    <scope>NUCLEOTIDE SEQUENCE [LARGE SCALE GENOMIC DNA]</scope>
    <source>
        <strain evidence="3">ST1C</strain>
    </source>
</reference>
<dbReference type="EMBL" id="SNRW01000851">
    <property type="protein sequence ID" value="KAA6398930.1"/>
    <property type="molecule type" value="Genomic_DNA"/>
</dbReference>
<keyword evidence="2" id="KW-0472">Membrane</keyword>
<evidence type="ECO:0000256" key="2">
    <source>
        <dbReference type="SAM" id="Phobius"/>
    </source>
</evidence>
<name>A0A5J4WVH8_9EUKA</name>
<evidence type="ECO:0000256" key="1">
    <source>
        <dbReference type="SAM" id="MobiDB-lite"/>
    </source>
</evidence>
<accession>A0A5J4WVH8</accession>
<keyword evidence="2" id="KW-1133">Transmembrane helix</keyword>
<feature type="region of interest" description="Disordered" evidence="1">
    <location>
        <begin position="426"/>
        <end position="472"/>
    </location>
</feature>
<protein>
    <submittedName>
        <fullName evidence="3">Uncharacterized protein</fullName>
    </submittedName>
</protein>
<feature type="non-terminal residue" evidence="3">
    <location>
        <position position="1"/>
    </location>
</feature>
<feature type="compositionally biased region" description="Low complexity" evidence="1">
    <location>
        <begin position="455"/>
        <end position="464"/>
    </location>
</feature>
<proteinExistence type="predicted"/>
<keyword evidence="2" id="KW-0812">Transmembrane</keyword>